<name>A0AA90Z4X6_9RHOB</name>
<sequence length="94" mass="10723">MTRVGYEKKAQLQLDSWNALIDVLEAKLKVAEADAKIELEEQLSKLYKVRSDAEAQLKELKSTSDEAWEDVKEGYEAAWNDMQSALKKAADRFT</sequence>
<keyword evidence="1" id="KW-0175">Coiled coil</keyword>
<feature type="coiled-coil region" evidence="1">
    <location>
        <begin position="7"/>
        <end position="63"/>
    </location>
</feature>
<dbReference type="Proteomes" id="UP000597886">
    <property type="component" value="Unassembled WGS sequence"/>
</dbReference>
<evidence type="ECO:0000256" key="1">
    <source>
        <dbReference type="SAM" id="Coils"/>
    </source>
</evidence>
<proteinExistence type="predicted"/>
<evidence type="ECO:0000313" key="2">
    <source>
        <dbReference type="EMBL" id="NOE20257.1"/>
    </source>
</evidence>
<organism evidence="2 3">
    <name type="scientific">Ruegeria atlantica</name>
    <dbReference type="NCBI Taxonomy" id="81569"/>
    <lineage>
        <taxon>Bacteria</taxon>
        <taxon>Pseudomonadati</taxon>
        <taxon>Pseudomonadota</taxon>
        <taxon>Alphaproteobacteria</taxon>
        <taxon>Rhodobacterales</taxon>
        <taxon>Roseobacteraceae</taxon>
        <taxon>Ruegeria</taxon>
    </lineage>
</organism>
<dbReference type="AlphaFoldDB" id="A0AA90Z4X6"/>
<accession>A0AA90Z4X6</accession>
<protein>
    <submittedName>
        <fullName evidence="2">Coiled coil domain-containing protein</fullName>
    </submittedName>
</protein>
<reference evidence="2" key="1">
    <citation type="submission" date="2019-12" db="EMBL/GenBank/DDBJ databases">
        <title>Ruegeria JWLKs population differentiation of coral mucus and skeleton niches.</title>
        <authorList>
            <person name="Luo D."/>
        </authorList>
    </citation>
    <scope>NUCLEOTIDE SEQUENCE</scope>
    <source>
        <strain evidence="2">HKCCD6181</strain>
    </source>
</reference>
<dbReference type="EMBL" id="WVRA01000009">
    <property type="protein sequence ID" value="NOE20257.1"/>
    <property type="molecule type" value="Genomic_DNA"/>
</dbReference>
<evidence type="ECO:0000313" key="3">
    <source>
        <dbReference type="Proteomes" id="UP000597886"/>
    </source>
</evidence>
<gene>
    <name evidence="2" type="ORF">GS634_19205</name>
</gene>
<comment type="caution">
    <text evidence="2">The sequence shown here is derived from an EMBL/GenBank/DDBJ whole genome shotgun (WGS) entry which is preliminary data.</text>
</comment>
<dbReference type="RefSeq" id="WP_171331622.1">
    <property type="nucleotide sequence ID" value="NZ_WVRA01000009.1"/>
</dbReference>
<dbReference type="Gene3D" id="1.20.120.20">
    <property type="entry name" value="Apolipoprotein"/>
    <property type="match status" value="1"/>
</dbReference>